<protein>
    <submittedName>
        <fullName evidence="2">Probabable glucose dehydrogenase (Pyrroloquinoline-quinone) protein</fullName>
    </submittedName>
</protein>
<sequence>MVIVLTAVVFAVIGLALGGGGTRLLLLGGSPYYLIAGLGFLLTAFLLFRRRAAALWVYALVVLGSLAWAIWEVGFDWWQLGPRGGVIILLGLWAANPMDPATPRLRQPHRRAIWGKRLAACTGEPPLGRCRPLFDDAGPP</sequence>
<evidence type="ECO:0000256" key="1">
    <source>
        <dbReference type="SAM" id="Phobius"/>
    </source>
</evidence>
<keyword evidence="1" id="KW-1133">Transmembrane helix</keyword>
<evidence type="ECO:0000313" key="2">
    <source>
        <dbReference type="EMBL" id="AEH77920.1"/>
    </source>
</evidence>
<gene>
    <name evidence="2" type="primary">gcd2</name>
    <name evidence="2" type="ordered locus">SM11_chr0641</name>
</gene>
<dbReference type="KEGG" id="smx:SM11_chr0641"/>
<organism evidence="2 3">
    <name type="scientific">Sinorhizobium meliloti (strain SM11)</name>
    <dbReference type="NCBI Taxonomy" id="707241"/>
    <lineage>
        <taxon>Bacteria</taxon>
        <taxon>Pseudomonadati</taxon>
        <taxon>Pseudomonadota</taxon>
        <taxon>Alphaproteobacteria</taxon>
        <taxon>Hyphomicrobiales</taxon>
        <taxon>Rhizobiaceae</taxon>
        <taxon>Sinorhizobium/Ensifer group</taxon>
        <taxon>Sinorhizobium</taxon>
    </lineage>
</organism>
<dbReference type="PATRIC" id="fig|707241.3.peg.668"/>
<dbReference type="HOGENOM" id="CLU_1833882_0_0_5"/>
<dbReference type="EMBL" id="CP001830">
    <property type="protein sequence ID" value="AEH77920.1"/>
    <property type="molecule type" value="Genomic_DNA"/>
</dbReference>
<evidence type="ECO:0000313" key="3">
    <source>
        <dbReference type="Proteomes" id="UP000009045"/>
    </source>
</evidence>
<proteinExistence type="predicted"/>
<accession>F7WZX7</accession>
<keyword evidence="1" id="KW-0472">Membrane</keyword>
<dbReference type="AlphaFoldDB" id="F7WZX7"/>
<reference evidence="2 3" key="1">
    <citation type="journal article" date="2011" name="J. Biotechnol.">
        <title>The complete genome sequence of the dominant Sinorhizobium meliloti field isolate SM11 extends the S. meliloti pan-genome.</title>
        <authorList>
            <person name="Schneiker-Bekel S."/>
            <person name="Wibberg D."/>
            <person name="Bekel T."/>
            <person name="Blom J."/>
            <person name="Linke B."/>
            <person name="Neuweger H."/>
            <person name="Stiens M."/>
            <person name="Vorholter F.J."/>
            <person name="Weidner S."/>
            <person name="Goesmann A."/>
            <person name="Puhler A."/>
            <person name="Schluter A."/>
        </authorList>
    </citation>
    <scope>NUCLEOTIDE SEQUENCE [LARGE SCALE GENOMIC DNA]</scope>
    <source>
        <strain evidence="2 3">SM11</strain>
    </source>
</reference>
<feature type="transmembrane region" description="Helical" evidence="1">
    <location>
        <begin position="28"/>
        <end position="48"/>
    </location>
</feature>
<name>F7WZX7_SINMM</name>
<keyword evidence="1" id="KW-0812">Transmembrane</keyword>
<feature type="transmembrane region" description="Helical" evidence="1">
    <location>
        <begin position="55"/>
        <end position="71"/>
    </location>
</feature>
<dbReference type="Proteomes" id="UP000009045">
    <property type="component" value="Chromosome"/>
</dbReference>